<organism evidence="2 3">
    <name type="scientific">Algibacter marinivivus</name>
    <dbReference type="NCBI Taxonomy" id="2100723"/>
    <lineage>
        <taxon>Bacteria</taxon>
        <taxon>Pseudomonadati</taxon>
        <taxon>Bacteroidota</taxon>
        <taxon>Flavobacteriia</taxon>
        <taxon>Flavobacteriales</taxon>
        <taxon>Flavobacteriaceae</taxon>
        <taxon>Algibacter</taxon>
    </lineage>
</organism>
<dbReference type="OrthoDB" id="9809583at2"/>
<keyword evidence="1" id="KW-0732">Signal</keyword>
<protein>
    <recommendedName>
        <fullName evidence="4">PKD domain-containing protein</fullName>
    </recommendedName>
</protein>
<gene>
    <name evidence="2" type="ORF">DIS18_05145</name>
</gene>
<dbReference type="Proteomes" id="UP000245375">
    <property type="component" value="Unassembled WGS sequence"/>
</dbReference>
<feature type="chain" id="PRO_5015557273" description="PKD domain-containing protein" evidence="1">
    <location>
        <begin position="24"/>
        <end position="467"/>
    </location>
</feature>
<evidence type="ECO:0000313" key="2">
    <source>
        <dbReference type="EMBL" id="PWH83940.1"/>
    </source>
</evidence>
<dbReference type="RefSeq" id="WP_146191800.1">
    <property type="nucleotide sequence ID" value="NZ_QFRI01000001.1"/>
</dbReference>
<keyword evidence="3" id="KW-1185">Reference proteome</keyword>
<evidence type="ECO:0008006" key="4">
    <source>
        <dbReference type="Google" id="ProtNLM"/>
    </source>
</evidence>
<evidence type="ECO:0000256" key="1">
    <source>
        <dbReference type="SAM" id="SignalP"/>
    </source>
</evidence>
<accession>A0A2U2X871</accession>
<name>A0A2U2X871_9FLAO</name>
<proteinExistence type="predicted"/>
<reference evidence="2 3" key="2">
    <citation type="submission" date="2018-05" db="EMBL/GenBank/DDBJ databases">
        <title>Algibacter marinivivus sp. nov., isolated from sample around a algae.</title>
        <authorList>
            <person name="Zhong X."/>
        </authorList>
    </citation>
    <scope>NUCLEOTIDE SEQUENCE [LARGE SCALE GENOMIC DNA]</scope>
    <source>
        <strain evidence="2 3">ZY111</strain>
    </source>
</reference>
<dbReference type="PROSITE" id="PS51257">
    <property type="entry name" value="PROKAR_LIPOPROTEIN"/>
    <property type="match status" value="1"/>
</dbReference>
<comment type="caution">
    <text evidence="2">The sequence shown here is derived from an EMBL/GenBank/DDBJ whole genome shotgun (WGS) entry which is preliminary data.</text>
</comment>
<reference evidence="3" key="1">
    <citation type="submission" date="2018-05" db="EMBL/GenBank/DDBJ databases">
        <title>Algibacter marinivivus sp. nov., isolated from sample around a algae.</title>
        <authorList>
            <person name="Lu D."/>
        </authorList>
    </citation>
    <scope>NUCLEOTIDE SEQUENCE [LARGE SCALE GENOMIC DNA]</scope>
    <source>
        <strain evidence="3">ZY111</strain>
    </source>
</reference>
<dbReference type="AlphaFoldDB" id="A0A2U2X871"/>
<sequence length="467" mass="49455">MKLFKKGLYMLSLLLLATTISCDNDDDNASPEISGLDFVIATLNLEGTEIGVVPTTVNSNNRIVYSVDFGATPDVDTDNLATSGPMVTYEYPNEDGTYFITVTASLQGAADVSITKEVTITEYVPPVVVTGPSNPLTGTWRVAQELGSLAVGPGLLDGSGAPWWSADDAALADRGCFWDDEFIFNDDGSFEMNLGADTWLEGWQGAAEDGCGTPVFPHDGSSNGTSTFTFNQAGESLTINGRGAYVGIPKAINDAELGAPSNAPDSVTYIAKLNGNTLELFIQSDVANNAFWYFKLVREAAATIVGTWRVPAELGSLAVGPGLLDGSGAPWWSADDAAVADRGCFWDDEFTFNEDGSFEMNLGADTWLEGWQGAAEDGCGAPVFPHDGSANGTATYTFNQAGESLTIDGRGAFVGIPKAINDAELASPADAPDSVTYIAKLNGDVLELFIQSDVANNAYWYFKLVKN</sequence>
<evidence type="ECO:0000313" key="3">
    <source>
        <dbReference type="Proteomes" id="UP000245375"/>
    </source>
</evidence>
<feature type="signal peptide" evidence="1">
    <location>
        <begin position="1"/>
        <end position="23"/>
    </location>
</feature>
<dbReference type="CDD" id="cd00146">
    <property type="entry name" value="PKD"/>
    <property type="match status" value="1"/>
</dbReference>
<dbReference type="EMBL" id="QFRI01000001">
    <property type="protein sequence ID" value="PWH83940.1"/>
    <property type="molecule type" value="Genomic_DNA"/>
</dbReference>